<comment type="caution">
    <text evidence="2">The sequence shown here is derived from an EMBL/GenBank/DDBJ whole genome shotgun (WGS) entry which is preliminary data.</text>
</comment>
<dbReference type="OrthoDB" id="4629660at2"/>
<dbReference type="GO" id="GO:0006950">
    <property type="term" value="P:response to stress"/>
    <property type="evidence" value="ECO:0007669"/>
    <property type="project" value="TreeGrafter"/>
</dbReference>
<evidence type="ECO:0000313" key="2">
    <source>
        <dbReference type="EMBL" id="PVZ04602.1"/>
    </source>
</evidence>
<dbReference type="AlphaFoldDB" id="A0A2U1EXF2"/>
<evidence type="ECO:0000313" key="3">
    <source>
        <dbReference type="Proteomes" id="UP000245639"/>
    </source>
</evidence>
<dbReference type="PANTHER" id="PTHR33164:SF43">
    <property type="entry name" value="HTH-TYPE TRANSCRIPTIONAL REPRESSOR YETL"/>
    <property type="match status" value="1"/>
</dbReference>
<proteinExistence type="predicted"/>
<keyword evidence="2" id="KW-0238">DNA-binding</keyword>
<name>A0A2U1EXF2_9PSEU</name>
<gene>
    <name evidence="2" type="ORF">C8D89_11755</name>
</gene>
<dbReference type="InterPro" id="IPR036388">
    <property type="entry name" value="WH-like_DNA-bd_sf"/>
</dbReference>
<accession>A0A2U1EXF2</accession>
<dbReference type="Gene3D" id="1.10.10.10">
    <property type="entry name" value="Winged helix-like DNA-binding domain superfamily/Winged helix DNA-binding domain"/>
    <property type="match status" value="1"/>
</dbReference>
<dbReference type="PROSITE" id="PS50995">
    <property type="entry name" value="HTH_MARR_2"/>
    <property type="match status" value="1"/>
</dbReference>
<protein>
    <submittedName>
        <fullName evidence="2">DNA-binding MarR family transcriptional regulator</fullName>
    </submittedName>
</protein>
<dbReference type="SUPFAM" id="SSF46785">
    <property type="entry name" value="Winged helix' DNA-binding domain"/>
    <property type="match status" value="1"/>
</dbReference>
<dbReference type="Pfam" id="PF12802">
    <property type="entry name" value="MarR_2"/>
    <property type="match status" value="1"/>
</dbReference>
<dbReference type="Proteomes" id="UP000245639">
    <property type="component" value="Unassembled WGS sequence"/>
</dbReference>
<dbReference type="GO" id="GO:0003700">
    <property type="term" value="F:DNA-binding transcription factor activity"/>
    <property type="evidence" value="ECO:0007669"/>
    <property type="project" value="InterPro"/>
</dbReference>
<feature type="domain" description="HTH marR-type" evidence="1">
    <location>
        <begin position="3"/>
        <end position="133"/>
    </location>
</feature>
<dbReference type="SMART" id="SM00347">
    <property type="entry name" value="HTH_MARR"/>
    <property type="match status" value="1"/>
</dbReference>
<dbReference type="PANTHER" id="PTHR33164">
    <property type="entry name" value="TRANSCRIPTIONAL REGULATOR, MARR FAMILY"/>
    <property type="match status" value="1"/>
</dbReference>
<evidence type="ECO:0000259" key="1">
    <source>
        <dbReference type="PROSITE" id="PS50995"/>
    </source>
</evidence>
<organism evidence="2 3">
    <name type="scientific">Actinomycetospora cinnamomea</name>
    <dbReference type="NCBI Taxonomy" id="663609"/>
    <lineage>
        <taxon>Bacteria</taxon>
        <taxon>Bacillati</taxon>
        <taxon>Actinomycetota</taxon>
        <taxon>Actinomycetes</taxon>
        <taxon>Pseudonocardiales</taxon>
        <taxon>Pseudonocardiaceae</taxon>
        <taxon>Actinomycetospora</taxon>
    </lineage>
</organism>
<dbReference type="RefSeq" id="WP_116710593.1">
    <property type="nucleotide sequence ID" value="NZ_QEKW01000017.1"/>
</dbReference>
<dbReference type="GO" id="GO:0003677">
    <property type="term" value="F:DNA binding"/>
    <property type="evidence" value="ECO:0007669"/>
    <property type="project" value="UniProtKB-KW"/>
</dbReference>
<reference evidence="2 3" key="1">
    <citation type="submission" date="2018-04" db="EMBL/GenBank/DDBJ databases">
        <title>Genomic Encyclopedia of Type Strains, Phase IV (KMG-IV): sequencing the most valuable type-strain genomes for metagenomic binning, comparative biology and taxonomic classification.</title>
        <authorList>
            <person name="Goeker M."/>
        </authorList>
    </citation>
    <scope>NUCLEOTIDE SEQUENCE [LARGE SCALE GENOMIC DNA]</scope>
    <source>
        <strain evidence="2 3">DSM 45771</strain>
    </source>
</reference>
<dbReference type="EMBL" id="QEKW01000017">
    <property type="protein sequence ID" value="PVZ04602.1"/>
    <property type="molecule type" value="Genomic_DNA"/>
</dbReference>
<dbReference type="InterPro" id="IPR039422">
    <property type="entry name" value="MarR/SlyA-like"/>
</dbReference>
<dbReference type="InterPro" id="IPR036390">
    <property type="entry name" value="WH_DNA-bd_sf"/>
</dbReference>
<sequence length="133" mass="14353">MARESLAAVLTRALDEVSRRVEEITGPEGLSLAQWLVLHGLAVHGPRAMRELVAETCLDDSTLTRVVDRLTTLGLVYREADPSDRRRVLVTAGARGAALHDRLAPAVEEAERELLASGALSVLGRPARPRAEA</sequence>
<dbReference type="InterPro" id="IPR000835">
    <property type="entry name" value="HTH_MarR-typ"/>
</dbReference>
<keyword evidence="3" id="KW-1185">Reference proteome</keyword>